<accession>A0A1G2SMU1</accession>
<name>A0A1G2SMU1_9BACT</name>
<reference evidence="1 2" key="1">
    <citation type="journal article" date="2016" name="Nat. Commun.">
        <title>Thousands of microbial genomes shed light on interconnected biogeochemical processes in an aquifer system.</title>
        <authorList>
            <person name="Anantharaman K."/>
            <person name="Brown C.T."/>
            <person name="Hug L.A."/>
            <person name="Sharon I."/>
            <person name="Castelle C.J."/>
            <person name="Probst A.J."/>
            <person name="Thomas B.C."/>
            <person name="Singh A."/>
            <person name="Wilkins M.J."/>
            <person name="Karaoz U."/>
            <person name="Brodie E.L."/>
            <person name="Williams K.H."/>
            <person name="Hubbard S.S."/>
            <person name="Banfield J.F."/>
        </authorList>
    </citation>
    <scope>NUCLEOTIDE SEQUENCE [LARGE SCALE GENOMIC DNA]</scope>
</reference>
<evidence type="ECO:0000313" key="2">
    <source>
        <dbReference type="Proteomes" id="UP000178168"/>
    </source>
</evidence>
<dbReference type="EMBL" id="MHUZ01000005">
    <property type="protein sequence ID" value="OHA86264.1"/>
    <property type="molecule type" value="Genomic_DNA"/>
</dbReference>
<sequence length="357" mass="39427">MKFSHGILVSLLLLTALVGGFFTVRTHETRSSSQMASVAQSIPNTQENCIDEGAENFPCYESYYERLVHVHGISAAFKDLKARYPHSAFVQAQCHQLSHAIGHTASELYPTAARAFAEGDSFCWSGYYHGVMESLVLERAGESLPEIVQTLCEDIPGKESYSFDYYNCVHGLGHGAMTMIDGELFRALDVCGTLPQPWERSVCAGGVFMENVMAETRTGTSPYFLRDDPLYPCNAVADTYKEQCFLMQTSHILAVSDYDWKAVFTICAAVELPYRTACYQSIGRDASGQTISNAENTFSLCALGETPEARSQCITGAVKDFVSYFHSDTQAYGLCDMLTAASRKTCRATVASYYELF</sequence>
<dbReference type="Proteomes" id="UP000178168">
    <property type="component" value="Unassembled WGS sequence"/>
</dbReference>
<dbReference type="STRING" id="1802730.A2591_01730"/>
<organism evidence="1 2">
    <name type="scientific">Candidatus Yonathbacteria bacterium RIFOXYD1_FULL_52_36</name>
    <dbReference type="NCBI Taxonomy" id="1802730"/>
    <lineage>
        <taxon>Bacteria</taxon>
        <taxon>Candidatus Yonathiibacteriota</taxon>
    </lineage>
</organism>
<evidence type="ECO:0000313" key="1">
    <source>
        <dbReference type="EMBL" id="OHA86264.1"/>
    </source>
</evidence>
<dbReference type="AlphaFoldDB" id="A0A1G2SMU1"/>
<proteinExistence type="predicted"/>
<protein>
    <submittedName>
        <fullName evidence="1">Uncharacterized protein</fullName>
    </submittedName>
</protein>
<gene>
    <name evidence="1" type="ORF">A2591_01730</name>
</gene>
<comment type="caution">
    <text evidence="1">The sequence shown here is derived from an EMBL/GenBank/DDBJ whole genome shotgun (WGS) entry which is preliminary data.</text>
</comment>